<dbReference type="STRING" id="292563.Cyast_2720"/>
<feature type="transmembrane region" description="Helical" evidence="6">
    <location>
        <begin position="25"/>
        <end position="47"/>
    </location>
</feature>
<keyword evidence="2" id="KW-0488">Methylation</keyword>
<dbReference type="HOGENOM" id="CLU_091705_5_0_3"/>
<proteinExistence type="predicted"/>
<keyword evidence="4 6" id="KW-1133">Transmembrane helix</keyword>
<reference evidence="8" key="1">
    <citation type="journal article" date="2013" name="Proc. Natl. Acad. Sci. U.S.A.">
        <title>Improving the coverage of the cyanobacterial phylum using diversity-driven genome sequencing.</title>
        <authorList>
            <person name="Shih P.M."/>
            <person name="Wu D."/>
            <person name="Latifi A."/>
            <person name="Axen S.D."/>
            <person name="Fewer D.P."/>
            <person name="Talla E."/>
            <person name="Calteau A."/>
            <person name="Cai F."/>
            <person name="Tandeau de Marsac N."/>
            <person name="Rippka R."/>
            <person name="Herdman M."/>
            <person name="Sivonen K."/>
            <person name="Coursin T."/>
            <person name="Laurent T."/>
            <person name="Goodwin L."/>
            <person name="Nolan M."/>
            <person name="Davenport K.W."/>
            <person name="Han C.S."/>
            <person name="Rubin E.M."/>
            <person name="Eisen J.A."/>
            <person name="Woyke T."/>
            <person name="Gugger M."/>
            <person name="Kerfeld C.A."/>
        </authorList>
    </citation>
    <scope>NUCLEOTIDE SEQUENCE [LARGE SCALE GENOMIC DNA]</scope>
    <source>
        <strain evidence="8">ATCC 29140 / PCC 7202</strain>
    </source>
</reference>
<keyword evidence="5 6" id="KW-0472">Membrane</keyword>
<dbReference type="Gene3D" id="3.30.700.10">
    <property type="entry name" value="Glycoprotein, Type 4 Pilin"/>
    <property type="match status" value="1"/>
</dbReference>
<dbReference type="SUPFAM" id="SSF54523">
    <property type="entry name" value="Pili subunits"/>
    <property type="match status" value="1"/>
</dbReference>
<dbReference type="NCBIfam" id="TIGR02532">
    <property type="entry name" value="IV_pilin_GFxxxE"/>
    <property type="match status" value="1"/>
</dbReference>
<evidence type="ECO:0000256" key="3">
    <source>
        <dbReference type="ARBA" id="ARBA00022692"/>
    </source>
</evidence>
<evidence type="ECO:0000313" key="8">
    <source>
        <dbReference type="Proteomes" id="UP000010483"/>
    </source>
</evidence>
<gene>
    <name evidence="7" type="ordered locus">Cyast_2720</name>
</gene>
<organism evidence="7 8">
    <name type="scientific">Cyanobacterium stanieri (strain ATCC 29140 / PCC 7202)</name>
    <dbReference type="NCBI Taxonomy" id="292563"/>
    <lineage>
        <taxon>Bacteria</taxon>
        <taxon>Bacillati</taxon>
        <taxon>Cyanobacteriota</taxon>
        <taxon>Cyanophyceae</taxon>
        <taxon>Oscillatoriophycideae</taxon>
        <taxon>Chroococcales</taxon>
        <taxon>Geminocystaceae</taxon>
        <taxon>Cyanobacterium</taxon>
    </lineage>
</organism>
<dbReference type="PANTHER" id="PTHR30093">
    <property type="entry name" value="GENERAL SECRETION PATHWAY PROTEIN G"/>
    <property type="match status" value="1"/>
</dbReference>
<dbReference type="BioCyc" id="CSTA292563:G1353-2725-MONOMER"/>
<evidence type="ECO:0000256" key="2">
    <source>
        <dbReference type="ARBA" id="ARBA00022481"/>
    </source>
</evidence>
<comment type="subcellular location">
    <subcellularLocation>
        <location evidence="1">Membrane</location>
        <topology evidence="1">Single-pass membrane protein</topology>
    </subcellularLocation>
</comment>
<keyword evidence="8" id="KW-1185">Reference proteome</keyword>
<dbReference type="Pfam" id="PF16734">
    <property type="entry name" value="Pilin_GH"/>
    <property type="match status" value="1"/>
</dbReference>
<dbReference type="eggNOG" id="COG2165">
    <property type="taxonomic scope" value="Bacteria"/>
</dbReference>
<name>K9YRE3_CYASC</name>
<dbReference type="InterPro" id="IPR031975">
    <property type="entry name" value="Pilin_GH"/>
</dbReference>
<dbReference type="EMBL" id="CP003940">
    <property type="protein sequence ID" value="AFZ48663.1"/>
    <property type="molecule type" value="Genomic_DNA"/>
</dbReference>
<dbReference type="InterPro" id="IPR012902">
    <property type="entry name" value="N_methyl_site"/>
</dbReference>
<dbReference type="AlphaFoldDB" id="K9YRE3"/>
<protein>
    <submittedName>
        <fullName evidence="7">General secretion pathway protein G</fullName>
    </submittedName>
</protein>
<evidence type="ECO:0000256" key="5">
    <source>
        <dbReference type="ARBA" id="ARBA00023136"/>
    </source>
</evidence>
<sequence length="179" mass="19249">MKPEVTLKYLNYIRDKKNSEEGFTLIELLVVVIIIGVLAAVALPNLLGQVGRARETEIVNAVGTVNRSQQSYHFERGNFGDTQARLGISIPVEYIDSDSIDAQIDPNSGVDATFNPNVLNATNQGIRLIGGAIAFANGDYSQVICRAPNPPETNVESTNLEVTAGNITDDCGDTNDVVN</sequence>
<accession>K9YRE3</accession>
<dbReference type="Pfam" id="PF07963">
    <property type="entry name" value="N_methyl"/>
    <property type="match status" value="1"/>
</dbReference>
<dbReference type="PANTHER" id="PTHR30093:SF44">
    <property type="entry name" value="TYPE II SECRETION SYSTEM CORE PROTEIN G"/>
    <property type="match status" value="1"/>
</dbReference>
<dbReference type="PROSITE" id="PS00409">
    <property type="entry name" value="PROKAR_NTER_METHYL"/>
    <property type="match status" value="1"/>
</dbReference>
<evidence type="ECO:0000256" key="6">
    <source>
        <dbReference type="SAM" id="Phobius"/>
    </source>
</evidence>
<dbReference type="KEGG" id="csn:Cyast_2720"/>
<keyword evidence="3 6" id="KW-0812">Transmembrane</keyword>
<dbReference type="Proteomes" id="UP000010483">
    <property type="component" value="Chromosome"/>
</dbReference>
<evidence type="ECO:0000313" key="7">
    <source>
        <dbReference type="EMBL" id="AFZ48663.1"/>
    </source>
</evidence>
<dbReference type="GO" id="GO:0016020">
    <property type="term" value="C:membrane"/>
    <property type="evidence" value="ECO:0007669"/>
    <property type="project" value="UniProtKB-SubCell"/>
</dbReference>
<dbReference type="InterPro" id="IPR045584">
    <property type="entry name" value="Pilin-like"/>
</dbReference>
<evidence type="ECO:0000256" key="4">
    <source>
        <dbReference type="ARBA" id="ARBA00022989"/>
    </source>
</evidence>
<evidence type="ECO:0000256" key="1">
    <source>
        <dbReference type="ARBA" id="ARBA00004167"/>
    </source>
</evidence>